<dbReference type="InterPro" id="IPR005158">
    <property type="entry name" value="BTAD"/>
</dbReference>
<dbReference type="SMART" id="SM00028">
    <property type="entry name" value="TPR"/>
    <property type="match status" value="4"/>
</dbReference>
<dbReference type="InterPro" id="IPR016032">
    <property type="entry name" value="Sig_transdc_resp-reg_C-effctor"/>
</dbReference>
<protein>
    <submittedName>
        <fullName evidence="3">BTAD domain-containing putative transcriptional regulator</fullName>
    </submittedName>
</protein>
<dbReference type="Proteomes" id="UP001600424">
    <property type="component" value="Unassembled WGS sequence"/>
</dbReference>
<dbReference type="SUPFAM" id="SSF46894">
    <property type="entry name" value="C-terminal effector domain of the bipartite response regulators"/>
    <property type="match status" value="1"/>
</dbReference>
<dbReference type="InterPro" id="IPR011990">
    <property type="entry name" value="TPR-like_helical_dom_sf"/>
</dbReference>
<dbReference type="InterPro" id="IPR051677">
    <property type="entry name" value="AfsR-DnrI-RedD_regulator"/>
</dbReference>
<reference evidence="3 4" key="1">
    <citation type="submission" date="2024-09" db="EMBL/GenBank/DDBJ databases">
        <title>The Natural Products Discovery Center: Release of the First 8490 Sequenced Strains for Exploring Actinobacteria Biosynthetic Diversity.</title>
        <authorList>
            <person name="Kalkreuter E."/>
            <person name="Kautsar S.A."/>
            <person name="Yang D."/>
            <person name="Bader C.D."/>
            <person name="Teijaro C.N."/>
            <person name="Fluegel L."/>
            <person name="Davis C.M."/>
            <person name="Simpson J.R."/>
            <person name="Lauterbach L."/>
            <person name="Steele A.D."/>
            <person name="Gui C."/>
            <person name="Meng S."/>
            <person name="Li G."/>
            <person name="Viehrig K."/>
            <person name="Ye F."/>
            <person name="Su P."/>
            <person name="Kiefer A.F."/>
            <person name="Nichols A."/>
            <person name="Cepeda A.J."/>
            <person name="Yan W."/>
            <person name="Fan B."/>
            <person name="Jiang Y."/>
            <person name="Adhikari A."/>
            <person name="Zheng C.-J."/>
            <person name="Schuster L."/>
            <person name="Cowan T.M."/>
            <person name="Smanski M.J."/>
            <person name="Chevrette M.G."/>
            <person name="De Carvalho L.P.S."/>
            <person name="Shen B."/>
        </authorList>
    </citation>
    <scope>NUCLEOTIDE SEQUENCE [LARGE SCALE GENOMIC DNA]</scope>
    <source>
        <strain evidence="3 4">NPDC056472</strain>
    </source>
</reference>
<feature type="domain" description="Bacterial transcriptional activator" evidence="2">
    <location>
        <begin position="106"/>
        <end position="244"/>
    </location>
</feature>
<keyword evidence="4" id="KW-1185">Reference proteome</keyword>
<dbReference type="RefSeq" id="WP_386251231.1">
    <property type="nucleotide sequence ID" value="NZ_JBHTRV010000035.1"/>
</dbReference>
<evidence type="ECO:0000259" key="2">
    <source>
        <dbReference type="SMART" id="SM01043"/>
    </source>
</evidence>
<dbReference type="Gene3D" id="1.10.10.10">
    <property type="entry name" value="Winged helix-like DNA-binding domain superfamily/Winged helix DNA-binding domain"/>
    <property type="match status" value="1"/>
</dbReference>
<dbReference type="InterPro" id="IPR036388">
    <property type="entry name" value="WH-like_DNA-bd_sf"/>
</dbReference>
<accession>A0ABW6J649</accession>
<dbReference type="SMART" id="SM01043">
    <property type="entry name" value="BTAD"/>
    <property type="match status" value="1"/>
</dbReference>
<dbReference type="SUPFAM" id="SSF48452">
    <property type="entry name" value="TPR-like"/>
    <property type="match status" value="3"/>
</dbReference>
<dbReference type="Pfam" id="PF03704">
    <property type="entry name" value="BTAD"/>
    <property type="match status" value="1"/>
</dbReference>
<dbReference type="Gene3D" id="1.25.40.10">
    <property type="entry name" value="Tetratricopeptide repeat domain"/>
    <property type="match status" value="3"/>
</dbReference>
<dbReference type="PANTHER" id="PTHR35807">
    <property type="entry name" value="TRANSCRIPTIONAL REGULATOR REDD-RELATED"/>
    <property type="match status" value="1"/>
</dbReference>
<keyword evidence="1" id="KW-0902">Two-component regulatory system</keyword>
<dbReference type="EMBL" id="JBHTRV010000035">
    <property type="protein sequence ID" value="MFE5984532.1"/>
    <property type="molecule type" value="Genomic_DNA"/>
</dbReference>
<name>A0ABW6J649_STRWE</name>
<proteinExistence type="predicted"/>
<comment type="caution">
    <text evidence="3">The sequence shown here is derived from an EMBL/GenBank/DDBJ whole genome shotgun (WGS) entry which is preliminary data.</text>
</comment>
<dbReference type="InterPro" id="IPR019734">
    <property type="entry name" value="TPR_rpt"/>
</dbReference>
<evidence type="ECO:0000256" key="1">
    <source>
        <dbReference type="ARBA" id="ARBA00023012"/>
    </source>
</evidence>
<gene>
    <name evidence="3" type="ORF">ACFQ63_33165</name>
</gene>
<evidence type="ECO:0000313" key="3">
    <source>
        <dbReference type="EMBL" id="MFE5984532.1"/>
    </source>
</evidence>
<sequence>MGDMRIRLLGGFCVTVGGRDVPAAQWRLRKAAALVKLLALAPGHRLHREQIVDALWPELSARAGANQLRKALHEARRVLDPDPGATSTYIEGGDELRLPTGHGTRVDTEEFQSAVFAARRSGDPEAYRDALALYGGDLLPEDRYEEWAVPVHDALRDEYLCVLLEQARLLESRAKLDGAAAALRQVLAADPAHEDAATALMRVDGLAGRHHEALAVYERLCTALARQDAGPPGVVTQRLFEQIKTGRSGRAPWAAGLWEQIGDLRLLSGDGAGAAAALRAALDAEPAPDAASTPRLHRKIAQALLTRQLTDEAEPHLRIAERAAAVQGADEAERGRVNAARATWLYETGHFDQAQEQAEAALKTAERAGTPDDVAAAGETLAIVCHIRGAWREGLHLVIERYGAAADEDRGLARIFDIHCCIGEYHLYGDGLSETVEDYARCTLDLALARRARRAQAFAWCLLGEALLLQGRWDEAPGCLERSAELHAELDGRSGVLPWQRLAELAACRGDSERAAACLNRGLAIAAAGTLSRHAWGRLYATAAFDALERHAPDEAVRAVRAAGAAMTRDGGCPSCSALLNPMAAQAFVALGDVTAARAAASAAGQVAELFQSAAWSAMAADAQGSLALAGGDPAGARSRFLAAAGLYESARQPFWAARSRLQAAQAGAGPADADRDLLAQARSAFDRLGAVRAMKAAGRASP</sequence>
<organism evidence="3 4">
    <name type="scientific">Streptomyces wedmorensis</name>
    <dbReference type="NCBI Taxonomy" id="43759"/>
    <lineage>
        <taxon>Bacteria</taxon>
        <taxon>Bacillati</taxon>
        <taxon>Actinomycetota</taxon>
        <taxon>Actinomycetes</taxon>
        <taxon>Kitasatosporales</taxon>
        <taxon>Streptomycetaceae</taxon>
        <taxon>Streptomyces</taxon>
    </lineage>
</organism>
<evidence type="ECO:0000313" key="4">
    <source>
        <dbReference type="Proteomes" id="UP001600424"/>
    </source>
</evidence>